<evidence type="ECO:0000313" key="2">
    <source>
        <dbReference type="Proteomes" id="UP000449678"/>
    </source>
</evidence>
<dbReference type="Proteomes" id="UP000449678">
    <property type="component" value="Unassembled WGS sequence"/>
</dbReference>
<evidence type="ECO:0000313" key="1">
    <source>
        <dbReference type="EMBL" id="MYM33608.1"/>
    </source>
</evidence>
<gene>
    <name evidence="1" type="ORF">GTP38_04560</name>
</gene>
<reference evidence="1 2" key="1">
    <citation type="submission" date="2019-12" db="EMBL/GenBank/DDBJ databases">
        <title>Novel species isolated from a subtropical stream in China.</title>
        <authorList>
            <person name="Lu H."/>
        </authorList>
    </citation>
    <scope>NUCLEOTIDE SEQUENCE [LARGE SCALE GENOMIC DNA]</scope>
    <source>
        <strain evidence="1 2">FT94W</strain>
    </source>
</reference>
<organism evidence="1 2">
    <name type="scientific">Duganella lactea</name>
    <dbReference type="NCBI Taxonomy" id="2692173"/>
    <lineage>
        <taxon>Bacteria</taxon>
        <taxon>Pseudomonadati</taxon>
        <taxon>Pseudomonadota</taxon>
        <taxon>Betaproteobacteria</taxon>
        <taxon>Burkholderiales</taxon>
        <taxon>Oxalobacteraceae</taxon>
        <taxon>Telluria group</taxon>
        <taxon>Duganella</taxon>
    </lineage>
</organism>
<dbReference type="RefSeq" id="WP_160989327.1">
    <property type="nucleotide sequence ID" value="NZ_WWCO01000003.1"/>
</dbReference>
<proteinExistence type="predicted"/>
<dbReference type="Pfam" id="PF14103">
    <property type="entry name" value="DUF4276"/>
    <property type="match status" value="1"/>
</dbReference>
<dbReference type="EMBL" id="WWCO01000003">
    <property type="protein sequence ID" value="MYM33608.1"/>
    <property type="molecule type" value="Genomic_DNA"/>
</dbReference>
<sequence>MINVVPIVEGDGEVKALPVLLRRLNEWLSPATWVNVVHPIRVRRDQFLNKEEEFLKKIRIAARLCGEHGWILILLDADDDCPRAMAQHLREKVEAAIPGHHLSVVFANHEYEAWFIAAARSLNGRRGFVCDGPLPEAEGIRGAKEWMSKHFPKGAYHPVQHQPGLSASMDLQQAYDNSRSFRKLCNDWRFLMARMLN</sequence>
<dbReference type="InterPro" id="IPR025455">
    <property type="entry name" value="DUF4276"/>
</dbReference>
<comment type="caution">
    <text evidence="1">The sequence shown here is derived from an EMBL/GenBank/DDBJ whole genome shotgun (WGS) entry which is preliminary data.</text>
</comment>
<protein>
    <submittedName>
        <fullName evidence="1">DUF4276 family protein</fullName>
    </submittedName>
</protein>
<name>A0ABW9V4G7_9BURK</name>
<keyword evidence="2" id="KW-1185">Reference proteome</keyword>
<accession>A0ABW9V4G7</accession>